<dbReference type="SFLD" id="SFLDS00019">
    <property type="entry name" value="Glutathione_Transferase_(cytos"/>
    <property type="match status" value="1"/>
</dbReference>
<evidence type="ECO:0000313" key="5">
    <source>
        <dbReference type="EMBL" id="REG86538.1"/>
    </source>
</evidence>
<name>A0A3E0DUF6_9GAMM</name>
<feature type="site" description="Lowers pKa of active site Cys" evidence="3">
    <location>
        <position position="253"/>
    </location>
</feature>
<evidence type="ECO:0000256" key="2">
    <source>
        <dbReference type="PIRSR" id="PIRSR015753-2"/>
    </source>
</evidence>
<evidence type="ECO:0000256" key="1">
    <source>
        <dbReference type="PIRSR" id="PIRSR015753-1"/>
    </source>
</evidence>
<dbReference type="SUPFAM" id="SSF47616">
    <property type="entry name" value="GST C-terminal domain-like"/>
    <property type="match status" value="1"/>
</dbReference>
<dbReference type="EMBL" id="QUNG01000001">
    <property type="protein sequence ID" value="REG86538.1"/>
    <property type="molecule type" value="Genomic_DNA"/>
</dbReference>
<dbReference type="GO" id="GO:0005737">
    <property type="term" value="C:cytoplasm"/>
    <property type="evidence" value="ECO:0007669"/>
    <property type="project" value="TreeGrafter"/>
</dbReference>
<dbReference type="PROSITE" id="PS50405">
    <property type="entry name" value="GST_CTER"/>
    <property type="match status" value="1"/>
</dbReference>
<comment type="caution">
    <text evidence="5">The sequence shown here is derived from an EMBL/GenBank/DDBJ whole genome shotgun (WGS) entry which is preliminary data.</text>
</comment>
<dbReference type="CDD" id="cd03190">
    <property type="entry name" value="GST_C_Omega_like"/>
    <property type="match status" value="1"/>
</dbReference>
<dbReference type="GO" id="GO:0004364">
    <property type="term" value="F:glutathione transferase activity"/>
    <property type="evidence" value="ECO:0007669"/>
    <property type="project" value="InterPro"/>
</dbReference>
<dbReference type="InterPro" id="IPR036249">
    <property type="entry name" value="Thioredoxin-like_sf"/>
</dbReference>
<dbReference type="AlphaFoldDB" id="A0A3E0DUF6"/>
<feature type="site" description="Lowers pKa of active site Cys" evidence="3">
    <location>
        <position position="296"/>
    </location>
</feature>
<dbReference type="Pfam" id="PF13410">
    <property type="entry name" value="GST_C_2"/>
    <property type="match status" value="1"/>
</dbReference>
<dbReference type="Gene3D" id="3.40.30.10">
    <property type="entry name" value="Glutaredoxin"/>
    <property type="match status" value="1"/>
</dbReference>
<evidence type="ECO:0000313" key="6">
    <source>
        <dbReference type="Proteomes" id="UP000256542"/>
    </source>
</evidence>
<feature type="binding site" evidence="2">
    <location>
        <begin position="147"/>
        <end position="148"/>
    </location>
    <ligand>
        <name>glutathione</name>
        <dbReference type="ChEBI" id="CHEBI:57925"/>
    </ligand>
</feature>
<dbReference type="InterPro" id="IPR010987">
    <property type="entry name" value="Glutathione-S-Trfase_C-like"/>
</dbReference>
<evidence type="ECO:0000259" key="4">
    <source>
        <dbReference type="PROSITE" id="PS50405"/>
    </source>
</evidence>
<dbReference type="RefSeq" id="WP_115895806.1">
    <property type="nucleotide sequence ID" value="NZ_QUNG01000001.1"/>
</dbReference>
<reference evidence="5 6" key="1">
    <citation type="submission" date="2018-08" db="EMBL/GenBank/DDBJ databases">
        <title>Genomic Encyclopedia of Type Strains, Phase III (KMG-III): the genomes of soil and plant-associated and newly described type strains.</title>
        <authorList>
            <person name="Whitman W."/>
        </authorList>
    </citation>
    <scope>NUCLEOTIDE SEQUENCE [LARGE SCALE GENOMIC DNA]</scope>
    <source>
        <strain evidence="5 6">CECT 7375</strain>
    </source>
</reference>
<sequence>MLINGQWTQDWSPSDNKDSKGRYIRQLAGFRNWITATGIAGPTGEQGFVAEQGRYHLYAAYNCPWASRALTVLYLKGLEDCISVTFVNPKITDQGWKFEGFPLCEKEPLYGFDFLHQVYTKSDQQYSGRVTVPVLWDKKNQCIVSNESADIIRMFNSAFNEVTGSELDLYPEDLREEIDALNKAVYQNLNNGVYKAGFATTQSAYEEAYHAVFAQLDALESRLSDGRSFLFGERLTETDICAFVTLIRFDEVYHGLFKCNRNLLAQMPYLSAYTRRIYALPKIHQTVKFKHIKHHYYGIKALNPNGVIPLGPEGFAKKE</sequence>
<feature type="active site" description="Nucleophile" evidence="1">
    <location>
        <position position="63"/>
    </location>
</feature>
<dbReference type="OrthoDB" id="9769158at2"/>
<evidence type="ECO:0000256" key="3">
    <source>
        <dbReference type="PIRSR" id="PIRSR015753-3"/>
    </source>
</evidence>
<dbReference type="SFLD" id="SFLDG01148">
    <property type="entry name" value="Xi_(cytGST)"/>
    <property type="match status" value="1"/>
</dbReference>
<dbReference type="SUPFAM" id="SSF52833">
    <property type="entry name" value="Thioredoxin-like"/>
    <property type="match status" value="1"/>
</dbReference>
<keyword evidence="5" id="KW-0808">Transferase</keyword>
<gene>
    <name evidence="5" type="ORF">DFP81_101103</name>
</gene>
<accession>A0A3E0DUF6</accession>
<dbReference type="Pfam" id="PF13409">
    <property type="entry name" value="GST_N_2"/>
    <property type="match status" value="1"/>
</dbReference>
<dbReference type="InterPro" id="IPR036282">
    <property type="entry name" value="Glutathione-S-Trfase_C_sf"/>
</dbReference>
<dbReference type="PANTHER" id="PTHR32419">
    <property type="entry name" value="GLUTATHIONYL-HYDROQUINONE REDUCTASE"/>
    <property type="match status" value="1"/>
</dbReference>
<feature type="active site" description="Proton donor/acceptor" evidence="1">
    <location>
        <position position="194"/>
    </location>
</feature>
<organism evidence="5 6">
    <name type="scientific">Marinomonas pollencensis</name>
    <dbReference type="NCBI Taxonomy" id="491954"/>
    <lineage>
        <taxon>Bacteria</taxon>
        <taxon>Pseudomonadati</taxon>
        <taxon>Pseudomonadota</taxon>
        <taxon>Gammaproteobacteria</taxon>
        <taxon>Oceanospirillales</taxon>
        <taxon>Oceanospirillaceae</taxon>
        <taxon>Marinomonas</taxon>
    </lineage>
</organism>
<dbReference type="PANTHER" id="PTHR32419:SF6">
    <property type="entry name" value="GLUTATHIONE S-TRANSFERASE OMEGA-LIKE 1-RELATED"/>
    <property type="match status" value="1"/>
</dbReference>
<feature type="domain" description="GST C-terminal" evidence="4">
    <location>
        <begin position="171"/>
        <end position="296"/>
    </location>
</feature>
<dbReference type="InterPro" id="IPR047047">
    <property type="entry name" value="GST_Omega-like_C"/>
</dbReference>
<feature type="binding site" evidence="2">
    <location>
        <begin position="129"/>
        <end position="132"/>
    </location>
    <ligand>
        <name>glutathione</name>
        <dbReference type="ChEBI" id="CHEBI:57925"/>
    </ligand>
</feature>
<dbReference type="InterPro" id="IPR040079">
    <property type="entry name" value="Glutathione_S-Trfase"/>
</dbReference>
<dbReference type="Gene3D" id="1.20.1050.10">
    <property type="match status" value="1"/>
</dbReference>
<keyword evidence="6" id="KW-1185">Reference proteome</keyword>
<feature type="binding site" evidence="2">
    <location>
        <position position="96"/>
    </location>
    <ligand>
        <name>glutathione</name>
        <dbReference type="ChEBI" id="CHEBI:57925"/>
    </ligand>
</feature>
<dbReference type="Proteomes" id="UP000256542">
    <property type="component" value="Unassembled WGS sequence"/>
</dbReference>
<dbReference type="InterPro" id="IPR004045">
    <property type="entry name" value="Glutathione_S-Trfase_N"/>
</dbReference>
<proteinExistence type="predicted"/>
<protein>
    <submittedName>
        <fullName evidence="5">Putative glutathione S-transferase</fullName>
    </submittedName>
</protein>
<dbReference type="SFLD" id="SFLDG01206">
    <property type="entry name" value="Xi.1"/>
    <property type="match status" value="1"/>
</dbReference>
<dbReference type="InterPro" id="IPR016639">
    <property type="entry name" value="GST_Omega/GSH"/>
</dbReference>
<dbReference type="PIRSF" id="PIRSF015753">
    <property type="entry name" value="GST"/>
    <property type="match status" value="1"/>
</dbReference>